<dbReference type="InterPro" id="IPR032639">
    <property type="entry name" value="Tex_YqgF"/>
</dbReference>
<comment type="caution">
    <text evidence="2">The sequence shown here is derived from an EMBL/GenBank/DDBJ whole genome shotgun (WGS) entry which is preliminary data.</text>
</comment>
<dbReference type="PATRIC" id="fig|999415.3.peg.713"/>
<dbReference type="Gene3D" id="2.40.50.140">
    <property type="entry name" value="Nucleic acid-binding proteins"/>
    <property type="match status" value="1"/>
</dbReference>
<dbReference type="SUPFAM" id="SSF50249">
    <property type="entry name" value="Nucleic acid-binding proteins"/>
    <property type="match status" value="1"/>
</dbReference>
<dbReference type="SUPFAM" id="SSF47781">
    <property type="entry name" value="RuvA domain 2-like"/>
    <property type="match status" value="2"/>
</dbReference>
<dbReference type="RefSeq" id="WP_004802108.1">
    <property type="nucleotide sequence ID" value="NZ_KB446647.1"/>
</dbReference>
<dbReference type="Pfam" id="PF00575">
    <property type="entry name" value="S1"/>
    <property type="match status" value="1"/>
</dbReference>
<feature type="domain" description="S1 motif" evidence="1">
    <location>
        <begin position="644"/>
        <end position="713"/>
    </location>
</feature>
<dbReference type="InterPro" id="IPR041692">
    <property type="entry name" value="HHH_9"/>
</dbReference>
<dbReference type="Gene3D" id="1.10.10.650">
    <property type="entry name" value="RuvA domain 2-like"/>
    <property type="match status" value="1"/>
</dbReference>
<dbReference type="InterPro" id="IPR012340">
    <property type="entry name" value="NA-bd_OB-fold"/>
</dbReference>
<dbReference type="FunFam" id="3.30.420.140:FF:000001">
    <property type="entry name" value="RNA-binding transcriptional accessory protein"/>
    <property type="match status" value="1"/>
</dbReference>
<dbReference type="Pfam" id="PF16921">
    <property type="entry name" value="Tex_YqgF"/>
    <property type="match status" value="1"/>
</dbReference>
<accession>M2PMY8</accession>
<sequence>MNELIIEKTAKKLNCSGKQVLSVLGLLEQGSTVPFIARYRKEMTQGLDEDAIREIQKEYEYGLKLFERKNDIIRLIDEKGLLSNELKASILACTSLSEAEDYYRPYKEKRKTRAVIAMNNGLKPLAAYIFSCPSKGDLNKLAQDYINDDVINIEEVLQGASDIIAEKISDEAKYRKYTKDMIMKYGFIRTKKKKQVEDENEIYQMYYDYIERLRNLPAHRILAINRGEKEKILSVSIEIDKEKYYQYIYYGVSRNKQTAFRAFLERSVKDGFDRLILPAAEREIRNELTQSAEKASLKIFSTNLEHLLMQPPLKNKYVLGLDPGFRTGCKLAAVDPTGKVLDIDKVFISLPKVRHDQDEKTLLRMIYDYHIEVIAIGNGTASRESERFIASFINKYHLDIQYVIVSEAGASVYSASTLAKKEFPNYQTEERSAVSIARRLQDPLAELVKIDPKSISVGQYQHDMNQKELSEQLDYVVLKAVNQIGVNINTASASLMQYVSGFSQSIAWNIVSYREEHGPFKNRKEILNVSKVGPKTYEQSVGFLRIMNGSDVLDETAIHPDNYQDADKLLNYLNLSRAYIGTEKMIEALKYVNKDKIKEELHFSHYLINDLINAFMAPHRTPRDNYPAPVLKSDILTIDDLSQGMKMQGTVRNVVDFGAFVDIGLHEDGLIHISKMAKHKIRHPLDIVNVGDIIDVYIYEIDKKRKRVALSLVEG</sequence>
<dbReference type="STRING" id="999415.HMPREF9943_00712"/>
<proteinExistence type="predicted"/>
<dbReference type="InterPro" id="IPR003029">
    <property type="entry name" value="S1_domain"/>
</dbReference>
<dbReference type="Gene3D" id="1.10.3500.10">
    <property type="entry name" value="Tex N-terminal region-like"/>
    <property type="match status" value="1"/>
</dbReference>
<dbReference type="InterPro" id="IPR050437">
    <property type="entry name" value="Ribos_protein_bS1-like"/>
</dbReference>
<dbReference type="InterPro" id="IPR006641">
    <property type="entry name" value="YqgF/RNaseH-like_dom"/>
</dbReference>
<dbReference type="InterPro" id="IPR023323">
    <property type="entry name" value="Tex-like_dom_sf"/>
</dbReference>
<dbReference type="Pfam" id="PF12836">
    <property type="entry name" value="HHH_3"/>
    <property type="match status" value="1"/>
</dbReference>
<evidence type="ECO:0000259" key="1">
    <source>
        <dbReference type="PROSITE" id="PS50126"/>
    </source>
</evidence>
<dbReference type="Pfam" id="PF17674">
    <property type="entry name" value="HHH_9"/>
    <property type="match status" value="1"/>
</dbReference>
<dbReference type="GO" id="GO:0005737">
    <property type="term" value="C:cytoplasm"/>
    <property type="evidence" value="ECO:0007669"/>
    <property type="project" value="UniProtKB-ARBA"/>
</dbReference>
<dbReference type="Gene3D" id="3.30.420.140">
    <property type="entry name" value="YqgF/RNase H-like domain"/>
    <property type="match status" value="1"/>
</dbReference>
<evidence type="ECO:0000313" key="3">
    <source>
        <dbReference type="Proteomes" id="UP000011758"/>
    </source>
</evidence>
<gene>
    <name evidence="2" type="ORF">HMPREF9943_00712</name>
</gene>
<dbReference type="PANTHER" id="PTHR10724:SF10">
    <property type="entry name" value="S1 RNA-BINDING DOMAIN-CONTAINING PROTEIN 1"/>
    <property type="match status" value="1"/>
</dbReference>
<dbReference type="InterPro" id="IPR012337">
    <property type="entry name" value="RNaseH-like_sf"/>
</dbReference>
<dbReference type="SMART" id="SM00732">
    <property type="entry name" value="YqgFc"/>
    <property type="match status" value="1"/>
</dbReference>
<dbReference type="GO" id="GO:0003735">
    <property type="term" value="F:structural constituent of ribosome"/>
    <property type="evidence" value="ECO:0007669"/>
    <property type="project" value="TreeGrafter"/>
</dbReference>
<dbReference type="SUPFAM" id="SSF53098">
    <property type="entry name" value="Ribonuclease H-like"/>
    <property type="match status" value="1"/>
</dbReference>
<keyword evidence="3" id="KW-1185">Reference proteome</keyword>
<dbReference type="FunFam" id="1.10.10.650:FF:000001">
    <property type="entry name" value="S1 RNA-binding domain 1"/>
    <property type="match status" value="1"/>
</dbReference>
<organism evidence="2 3">
    <name type="scientific">Eggerthia catenaformis OT 569 = DSM 20559</name>
    <dbReference type="NCBI Taxonomy" id="999415"/>
    <lineage>
        <taxon>Bacteria</taxon>
        <taxon>Bacillati</taxon>
        <taxon>Bacillota</taxon>
        <taxon>Erysipelotrichia</taxon>
        <taxon>Erysipelotrichales</taxon>
        <taxon>Coprobacillaceae</taxon>
        <taxon>Eggerthia</taxon>
    </lineage>
</organism>
<dbReference type="AlphaFoldDB" id="M2PMY8"/>
<dbReference type="Pfam" id="PF09371">
    <property type="entry name" value="Tex_N"/>
    <property type="match status" value="1"/>
</dbReference>
<dbReference type="PROSITE" id="PS50126">
    <property type="entry name" value="S1"/>
    <property type="match status" value="1"/>
</dbReference>
<reference evidence="2 3" key="1">
    <citation type="submission" date="2013-02" db="EMBL/GenBank/DDBJ databases">
        <title>The Genome Sequence of Lactobacillus catenaformis F0143.</title>
        <authorList>
            <consortium name="The Broad Institute Genome Sequencing Platform"/>
            <person name="Earl A."/>
            <person name="Ward D."/>
            <person name="Feldgarden M."/>
            <person name="Gevers D."/>
            <person name="Izard J."/>
            <person name="Blanton J.M."/>
            <person name="Mathney J."/>
            <person name="Dewhirst F.E."/>
            <person name="Young S.K."/>
            <person name="Zeng Q."/>
            <person name="Gargeya S."/>
            <person name="Fitzgerald M."/>
            <person name="Haas B."/>
            <person name="Abouelleil A."/>
            <person name="Alvarado L."/>
            <person name="Arachchi H.M."/>
            <person name="Berlin A."/>
            <person name="Chapman S.B."/>
            <person name="Gearin G."/>
            <person name="Goldberg J."/>
            <person name="Griggs A."/>
            <person name="Gujja S."/>
            <person name="Hansen M."/>
            <person name="Heiman D."/>
            <person name="Howarth C."/>
            <person name="Larimer J."/>
            <person name="Lui A."/>
            <person name="MacDonald P.J.P."/>
            <person name="McCowen C."/>
            <person name="Montmayeur A."/>
            <person name="Murphy C."/>
            <person name="Neiman D."/>
            <person name="Pearson M."/>
            <person name="Priest M."/>
            <person name="Roberts A."/>
            <person name="Saif S."/>
            <person name="Shea T."/>
            <person name="Sisk P."/>
            <person name="Stolte C."/>
            <person name="Sykes S."/>
            <person name="Wortman J."/>
            <person name="Nusbaum C."/>
            <person name="Birren B."/>
        </authorList>
    </citation>
    <scope>NUCLEOTIDE SEQUENCE [LARGE SCALE GENOMIC DNA]</scope>
    <source>
        <strain evidence="2 3">OT 569</strain>
    </source>
</reference>
<dbReference type="CDD" id="cd05685">
    <property type="entry name" value="S1_Tex"/>
    <property type="match status" value="1"/>
</dbReference>
<dbReference type="PANTHER" id="PTHR10724">
    <property type="entry name" value="30S RIBOSOMAL PROTEIN S1"/>
    <property type="match status" value="1"/>
</dbReference>
<dbReference type="EMBL" id="AGEJ01000012">
    <property type="protein sequence ID" value="EMD16934.1"/>
    <property type="molecule type" value="Genomic_DNA"/>
</dbReference>
<dbReference type="BioCyc" id="ECAT999415-HMP:GTTI-734-MONOMER"/>
<dbReference type="eggNOG" id="COG2183">
    <property type="taxonomic scope" value="Bacteria"/>
</dbReference>
<dbReference type="GO" id="GO:0003729">
    <property type="term" value="F:mRNA binding"/>
    <property type="evidence" value="ECO:0007669"/>
    <property type="project" value="UniProtKB-ARBA"/>
</dbReference>
<dbReference type="InterPro" id="IPR023319">
    <property type="entry name" value="Tex-like_HTH_dom_sf"/>
</dbReference>
<dbReference type="FunFam" id="2.40.50.140:FF:000051">
    <property type="entry name" value="RNA-binding transcriptional accessory protein"/>
    <property type="match status" value="1"/>
</dbReference>
<name>M2PMY8_9FIRM</name>
<dbReference type="Proteomes" id="UP000011758">
    <property type="component" value="Unassembled WGS sequence"/>
</dbReference>
<dbReference type="GO" id="GO:0006412">
    <property type="term" value="P:translation"/>
    <property type="evidence" value="ECO:0007669"/>
    <property type="project" value="TreeGrafter"/>
</dbReference>
<dbReference type="SUPFAM" id="SSF158832">
    <property type="entry name" value="Tex N-terminal region-like"/>
    <property type="match status" value="1"/>
</dbReference>
<dbReference type="InterPro" id="IPR044146">
    <property type="entry name" value="S1_Tex"/>
</dbReference>
<dbReference type="InterPro" id="IPR037027">
    <property type="entry name" value="YqgF/RNaseH-like_dom_sf"/>
</dbReference>
<dbReference type="InterPro" id="IPR010994">
    <property type="entry name" value="RuvA_2-like"/>
</dbReference>
<dbReference type="Gene3D" id="1.10.150.310">
    <property type="entry name" value="Tex RuvX-like domain-like"/>
    <property type="match status" value="1"/>
</dbReference>
<dbReference type="InterPro" id="IPR018974">
    <property type="entry name" value="Tex-like_N"/>
</dbReference>
<dbReference type="OrthoDB" id="9804714at2"/>
<protein>
    <submittedName>
        <fullName evidence="2">Competence protein ComEA helix-hairpin-helix repeat region</fullName>
    </submittedName>
</protein>
<evidence type="ECO:0000313" key="2">
    <source>
        <dbReference type="EMBL" id="EMD16934.1"/>
    </source>
</evidence>
<dbReference type="GO" id="GO:0006139">
    <property type="term" value="P:nucleobase-containing compound metabolic process"/>
    <property type="evidence" value="ECO:0007669"/>
    <property type="project" value="InterPro"/>
</dbReference>
<dbReference type="SMART" id="SM00316">
    <property type="entry name" value="S1"/>
    <property type="match status" value="1"/>
</dbReference>
<dbReference type="Pfam" id="PF22706">
    <property type="entry name" value="Tex_central_region"/>
    <property type="match status" value="1"/>
</dbReference>
<dbReference type="InterPro" id="IPR055179">
    <property type="entry name" value="Tex-like_central_region"/>
</dbReference>